<proteinExistence type="predicted"/>
<dbReference type="AlphaFoldDB" id="A0A9Q4GID2"/>
<keyword evidence="1" id="KW-0812">Transmembrane</keyword>
<feature type="transmembrane region" description="Helical" evidence="1">
    <location>
        <begin position="12"/>
        <end position="33"/>
    </location>
</feature>
<name>A0A9Q4GID2_9CORY</name>
<gene>
    <name evidence="3" type="ORF">OS129_05260</name>
</gene>
<keyword evidence="1" id="KW-1133">Transmembrane helix</keyword>
<accession>A0A9Q4GID2</accession>
<organism evidence="3 4">
    <name type="scientific">Corynebacterium pygosceleis</name>
    <dbReference type="NCBI Taxonomy" id="2800406"/>
    <lineage>
        <taxon>Bacteria</taxon>
        <taxon>Bacillati</taxon>
        <taxon>Actinomycetota</taxon>
        <taxon>Actinomycetes</taxon>
        <taxon>Mycobacteriales</taxon>
        <taxon>Corynebacteriaceae</taxon>
        <taxon>Corynebacterium</taxon>
    </lineage>
</organism>
<dbReference type="EMBL" id="JAPMKU010000002">
    <property type="protein sequence ID" value="MCX7468288.1"/>
    <property type="molecule type" value="Genomic_DNA"/>
</dbReference>
<feature type="domain" description="Putative Flp pilus-assembly TadG-like N-terminal" evidence="2">
    <location>
        <begin position="10"/>
        <end position="57"/>
    </location>
</feature>
<dbReference type="Proteomes" id="UP001071478">
    <property type="component" value="Unassembled WGS sequence"/>
</dbReference>
<dbReference type="InterPro" id="IPR028087">
    <property type="entry name" value="Tad_N"/>
</dbReference>
<keyword evidence="1" id="KW-0472">Membrane</keyword>
<dbReference type="Pfam" id="PF13400">
    <property type="entry name" value="Tad"/>
    <property type="match status" value="1"/>
</dbReference>
<sequence>MEHGDRGETGSTTLIAAAVIAAFTALTLVMVHITAGVLDRHRAQVAADLASVAAATALWFGDDACSAAEKTAARNSGGDVLDCLIDGTDVTVRVGVCDATARSRAGPL</sequence>
<evidence type="ECO:0000313" key="4">
    <source>
        <dbReference type="Proteomes" id="UP001071478"/>
    </source>
</evidence>
<dbReference type="InterPro" id="IPR021202">
    <property type="entry name" value="Rv3654c-like"/>
</dbReference>
<evidence type="ECO:0000259" key="2">
    <source>
        <dbReference type="Pfam" id="PF13400"/>
    </source>
</evidence>
<evidence type="ECO:0000313" key="3">
    <source>
        <dbReference type="EMBL" id="MCX7468288.1"/>
    </source>
</evidence>
<dbReference type="RefSeq" id="WP_248167707.1">
    <property type="nucleotide sequence ID" value="NZ_JALNJA010000002.1"/>
</dbReference>
<protein>
    <submittedName>
        <fullName evidence="3">Flp pilus-assembly TadE/G-like family protein</fullName>
    </submittedName>
</protein>
<reference evidence="3" key="1">
    <citation type="submission" date="2022-11" db="EMBL/GenBank/DDBJ databases">
        <title>Corynebacterium sp. isolated from Penguins.</title>
        <authorList>
            <person name="Sedlar K."/>
            <person name="Svec P."/>
        </authorList>
    </citation>
    <scope>NUCLEOTIDE SEQUENCE</scope>
    <source>
        <strain evidence="3">P7374</strain>
    </source>
</reference>
<comment type="caution">
    <text evidence="3">The sequence shown here is derived from an EMBL/GenBank/DDBJ whole genome shotgun (WGS) entry which is preliminary data.</text>
</comment>
<evidence type="ECO:0000256" key="1">
    <source>
        <dbReference type="SAM" id="Phobius"/>
    </source>
</evidence>
<dbReference type="NCBIfam" id="TIGR03816">
    <property type="entry name" value="tadE_like_DECH"/>
    <property type="match status" value="1"/>
</dbReference>